<gene>
    <name evidence="1" type="ORF">RFI_05492</name>
</gene>
<keyword evidence="2" id="KW-1185">Reference proteome</keyword>
<reference evidence="1 2" key="1">
    <citation type="journal article" date="2013" name="Curr. Biol.">
        <title>The Genome of the Foraminiferan Reticulomyxa filosa.</title>
        <authorList>
            <person name="Glockner G."/>
            <person name="Hulsmann N."/>
            <person name="Schleicher M."/>
            <person name="Noegel A.A."/>
            <person name="Eichinger L."/>
            <person name="Gallinger C."/>
            <person name="Pawlowski J."/>
            <person name="Sierra R."/>
            <person name="Euteneuer U."/>
            <person name="Pillet L."/>
            <person name="Moustafa A."/>
            <person name="Platzer M."/>
            <person name="Groth M."/>
            <person name="Szafranski K."/>
            <person name="Schliwa M."/>
        </authorList>
    </citation>
    <scope>NUCLEOTIDE SEQUENCE [LARGE SCALE GENOMIC DNA]</scope>
</reference>
<name>X6P243_RETFI</name>
<evidence type="ECO:0000313" key="2">
    <source>
        <dbReference type="Proteomes" id="UP000023152"/>
    </source>
</evidence>
<accession>X6P243</accession>
<evidence type="ECO:0000313" key="1">
    <source>
        <dbReference type="EMBL" id="ETO31627.1"/>
    </source>
</evidence>
<dbReference type="Gene3D" id="2.120.10.80">
    <property type="entry name" value="Kelch-type beta propeller"/>
    <property type="match status" value="1"/>
</dbReference>
<evidence type="ECO:0008006" key="3">
    <source>
        <dbReference type="Google" id="ProtNLM"/>
    </source>
</evidence>
<comment type="caution">
    <text evidence="1">The sequence shown here is derived from an EMBL/GenBank/DDBJ whole genome shotgun (WGS) entry which is preliminary data.</text>
</comment>
<dbReference type="AlphaFoldDB" id="X6P243"/>
<dbReference type="EMBL" id="ASPP01004808">
    <property type="protein sequence ID" value="ETO31627.1"/>
    <property type="molecule type" value="Genomic_DNA"/>
</dbReference>
<protein>
    <recommendedName>
        <fullName evidence="3">Kelch domain-containing protein</fullName>
    </recommendedName>
</protein>
<dbReference type="InterPro" id="IPR011043">
    <property type="entry name" value="Gal_Oxase/kelch_b-propeller"/>
</dbReference>
<organism evidence="1 2">
    <name type="scientific">Reticulomyxa filosa</name>
    <dbReference type="NCBI Taxonomy" id="46433"/>
    <lineage>
        <taxon>Eukaryota</taxon>
        <taxon>Sar</taxon>
        <taxon>Rhizaria</taxon>
        <taxon>Retaria</taxon>
        <taxon>Foraminifera</taxon>
        <taxon>Monothalamids</taxon>
        <taxon>Reticulomyxidae</taxon>
        <taxon>Reticulomyxa</taxon>
    </lineage>
</organism>
<dbReference type="InterPro" id="IPR015915">
    <property type="entry name" value="Kelch-typ_b-propeller"/>
</dbReference>
<dbReference type="Proteomes" id="UP000023152">
    <property type="component" value="Unassembled WGS sequence"/>
</dbReference>
<dbReference type="SUPFAM" id="SSF50965">
    <property type="entry name" value="Galactose oxidase, central domain"/>
    <property type="match status" value="1"/>
</dbReference>
<proteinExistence type="predicted"/>
<sequence>MGNQNTSSFQKMKSLPVPLVYSQCVLHKHELLICGDADERACYSYHTLKNEYKFICEYPDDVKLEGHCVVKLVDSKDKDSNEITLLSFGGENKHTLVMKYISVWSDDNDNINGNEKNKSKKLKKSNNYNEWVPFIDNHNRPIHIGRDGDDYKGMRALIGGNNNNLLFITYSKKNISVFDLNAFQFIKHDTLPTKDGISFHCFVSKSENGQEMTETNEEKEKKSKKRHEMLLFKYNTGLSIEYDEDNNNFQFHKLPVCNDIAPFKCYAYVCIDDVILLFGGWNGKLGSDAIYSIRENKWTVFQNILSSSLCGCVGILSEDNMYVHIIGGGNKDRIAVSKHLKMQ</sequence>
<feature type="non-terminal residue" evidence="1">
    <location>
        <position position="343"/>
    </location>
</feature>